<reference evidence="2 3" key="2">
    <citation type="submission" date="2024-10" db="EMBL/GenBank/DDBJ databases">
        <authorList>
            <person name="Ryan C."/>
        </authorList>
    </citation>
    <scope>NUCLEOTIDE SEQUENCE [LARGE SCALE GENOMIC DNA]</scope>
</reference>
<gene>
    <name evidence="2" type="ORF">URODEC1_LOCUS58045</name>
</gene>
<name>A0ABC9AVN0_9POAL</name>
<dbReference type="AlphaFoldDB" id="A0ABC9AVN0"/>
<evidence type="ECO:0000256" key="1">
    <source>
        <dbReference type="SAM" id="MobiDB-lite"/>
    </source>
</evidence>
<proteinExistence type="predicted"/>
<reference evidence="3" key="1">
    <citation type="submission" date="2024-06" db="EMBL/GenBank/DDBJ databases">
        <authorList>
            <person name="Ryan C."/>
        </authorList>
    </citation>
    <scope>NUCLEOTIDE SEQUENCE [LARGE SCALE GENOMIC DNA]</scope>
</reference>
<protein>
    <submittedName>
        <fullName evidence="2">Uncharacterized protein</fullName>
    </submittedName>
</protein>
<evidence type="ECO:0000313" key="2">
    <source>
        <dbReference type="EMBL" id="CAL4985671.1"/>
    </source>
</evidence>
<keyword evidence="3" id="KW-1185">Reference proteome</keyword>
<sequence length="91" mass="9712">MGLPSKEDRIRKMLATAPGWDAAASPTIQPTIVEGLQFQLGTPTQQHLPQPLTEKTMGAIQTLVEQGNKPRNKKKSRVTPAPATATTAPVA</sequence>
<organism evidence="2 3">
    <name type="scientific">Urochloa decumbens</name>
    <dbReference type="NCBI Taxonomy" id="240449"/>
    <lineage>
        <taxon>Eukaryota</taxon>
        <taxon>Viridiplantae</taxon>
        <taxon>Streptophyta</taxon>
        <taxon>Embryophyta</taxon>
        <taxon>Tracheophyta</taxon>
        <taxon>Spermatophyta</taxon>
        <taxon>Magnoliopsida</taxon>
        <taxon>Liliopsida</taxon>
        <taxon>Poales</taxon>
        <taxon>Poaceae</taxon>
        <taxon>PACMAD clade</taxon>
        <taxon>Panicoideae</taxon>
        <taxon>Panicodae</taxon>
        <taxon>Paniceae</taxon>
        <taxon>Melinidinae</taxon>
        <taxon>Urochloa</taxon>
    </lineage>
</organism>
<evidence type="ECO:0000313" key="3">
    <source>
        <dbReference type="Proteomes" id="UP001497457"/>
    </source>
</evidence>
<dbReference type="Proteomes" id="UP001497457">
    <property type="component" value="Chromosome 22rd"/>
</dbReference>
<dbReference type="EMBL" id="OZ075132">
    <property type="protein sequence ID" value="CAL4985671.1"/>
    <property type="molecule type" value="Genomic_DNA"/>
</dbReference>
<accession>A0ABC9AVN0</accession>
<feature type="region of interest" description="Disordered" evidence="1">
    <location>
        <begin position="65"/>
        <end position="91"/>
    </location>
</feature>
<feature type="compositionally biased region" description="Low complexity" evidence="1">
    <location>
        <begin position="78"/>
        <end position="91"/>
    </location>
</feature>